<keyword evidence="2" id="KW-1185">Reference proteome</keyword>
<gene>
    <name evidence="1" type="ORF">BDY19DRAFT_919476</name>
</gene>
<dbReference type="Proteomes" id="UP001055072">
    <property type="component" value="Unassembled WGS sequence"/>
</dbReference>
<evidence type="ECO:0000313" key="1">
    <source>
        <dbReference type="EMBL" id="KAI0093896.1"/>
    </source>
</evidence>
<name>A0ACB8UI89_9APHY</name>
<comment type="caution">
    <text evidence="1">The sequence shown here is derived from an EMBL/GenBank/DDBJ whole genome shotgun (WGS) entry which is preliminary data.</text>
</comment>
<evidence type="ECO:0000313" key="2">
    <source>
        <dbReference type="Proteomes" id="UP001055072"/>
    </source>
</evidence>
<proteinExistence type="predicted"/>
<accession>A0ACB8UI89</accession>
<reference evidence="1" key="1">
    <citation type="journal article" date="2021" name="Environ. Microbiol.">
        <title>Gene family expansions and transcriptome signatures uncover fungal adaptations to wood decay.</title>
        <authorList>
            <person name="Hage H."/>
            <person name="Miyauchi S."/>
            <person name="Viragh M."/>
            <person name="Drula E."/>
            <person name="Min B."/>
            <person name="Chaduli D."/>
            <person name="Navarro D."/>
            <person name="Favel A."/>
            <person name="Norest M."/>
            <person name="Lesage-Meessen L."/>
            <person name="Balint B."/>
            <person name="Merenyi Z."/>
            <person name="de Eugenio L."/>
            <person name="Morin E."/>
            <person name="Martinez A.T."/>
            <person name="Baldrian P."/>
            <person name="Stursova M."/>
            <person name="Martinez M.J."/>
            <person name="Novotny C."/>
            <person name="Magnuson J.K."/>
            <person name="Spatafora J.W."/>
            <person name="Maurice S."/>
            <person name="Pangilinan J."/>
            <person name="Andreopoulos W."/>
            <person name="LaButti K."/>
            <person name="Hundley H."/>
            <person name="Na H."/>
            <person name="Kuo A."/>
            <person name="Barry K."/>
            <person name="Lipzen A."/>
            <person name="Henrissat B."/>
            <person name="Riley R."/>
            <person name="Ahrendt S."/>
            <person name="Nagy L.G."/>
            <person name="Grigoriev I.V."/>
            <person name="Martin F."/>
            <person name="Rosso M.N."/>
        </authorList>
    </citation>
    <scope>NUCLEOTIDE SEQUENCE</scope>
    <source>
        <strain evidence="1">CBS 384.51</strain>
    </source>
</reference>
<sequence>MLSRSVRTMSNRTLAAQRTRAIYQHMSASTKTGTVPSHSGADEAPVLFETVGQVKKYTLNRPRKLNSLDTSMLNLLRPYVEEWSQSKISRILVGTGVGRAFCAGGDVASVVEAASNDDTRHYALDFFKREFELDYMLAAVPQPYVAVMDGITMGGGVGLSVNANFRIATENTVFAMPETKIGYCPDVGASFFLSRVDGEVGTYLALTGETISGRDVFELGFATHFVPSRRIPALLERLSSLDRPVNDLIDATIEEASQEREAHEPPCSIVGAKRIALDTAFGHNKVEQIFDELEKIAEGHEDDSIRSWAADTVKALELRSPTSLKVALQALRRGKEMTLHQALQMELNIATAFCSQASTDFATGVKAVLVEKIKERPQWSPPTLQEVGDDYIEGTFFKKFSPEDGTAPSIALSADLQLEPSKTGSPMLYTLPTEDEIRQLVTGSHFSSGSTSLTEGELIQKLEKLRRGKMGIREKVAEVVSRRCVAEADDSGVAYLKWKN</sequence>
<protein>
    <submittedName>
        <fullName evidence="1">3-hydroxyisobutyryl-coenzyme A hydrolase</fullName>
    </submittedName>
</protein>
<dbReference type="EMBL" id="MU274901">
    <property type="protein sequence ID" value="KAI0093896.1"/>
    <property type="molecule type" value="Genomic_DNA"/>
</dbReference>
<keyword evidence="1" id="KW-0378">Hydrolase</keyword>
<organism evidence="1 2">
    <name type="scientific">Irpex rosettiformis</name>
    <dbReference type="NCBI Taxonomy" id="378272"/>
    <lineage>
        <taxon>Eukaryota</taxon>
        <taxon>Fungi</taxon>
        <taxon>Dikarya</taxon>
        <taxon>Basidiomycota</taxon>
        <taxon>Agaricomycotina</taxon>
        <taxon>Agaricomycetes</taxon>
        <taxon>Polyporales</taxon>
        <taxon>Irpicaceae</taxon>
        <taxon>Irpex</taxon>
    </lineage>
</organism>